<dbReference type="PROSITE" id="PS50943">
    <property type="entry name" value="HTH_CROC1"/>
    <property type="match status" value="1"/>
</dbReference>
<evidence type="ECO:0000259" key="2">
    <source>
        <dbReference type="PROSITE" id="PS50943"/>
    </source>
</evidence>
<dbReference type="Pfam" id="PF01381">
    <property type="entry name" value="HTH_3"/>
    <property type="match status" value="1"/>
</dbReference>
<dbReference type="InterPro" id="IPR001387">
    <property type="entry name" value="Cro/C1-type_HTH"/>
</dbReference>
<dbReference type="InterPro" id="IPR050807">
    <property type="entry name" value="TransReg_Diox_bact_type"/>
</dbReference>
<dbReference type="Gene3D" id="1.10.260.40">
    <property type="entry name" value="lambda repressor-like DNA-binding domains"/>
    <property type="match status" value="1"/>
</dbReference>
<sequence length="92" mass="10087">MKNLKRIRTARGLSQAKLAELANVKQATISRIESGTNNPSLAVADQIAKALNVSTVELFGIPELEQRFLEAFRSASPERQAALLTLLEDSQH</sequence>
<comment type="caution">
    <text evidence="3">The sequence shown here is derived from an EMBL/GenBank/DDBJ whole genome shotgun (WGS) entry which is preliminary data.</text>
</comment>
<dbReference type="SUPFAM" id="SSF47413">
    <property type="entry name" value="lambda repressor-like DNA-binding domains"/>
    <property type="match status" value="1"/>
</dbReference>
<dbReference type="SMART" id="SM00530">
    <property type="entry name" value="HTH_XRE"/>
    <property type="match status" value="1"/>
</dbReference>
<dbReference type="PANTHER" id="PTHR46797">
    <property type="entry name" value="HTH-TYPE TRANSCRIPTIONAL REGULATOR"/>
    <property type="match status" value="1"/>
</dbReference>
<protein>
    <submittedName>
        <fullName evidence="3">Helix-turn-helix transcriptional regulator</fullName>
    </submittedName>
</protein>
<dbReference type="Proteomes" id="UP000607796">
    <property type="component" value="Unassembled WGS sequence"/>
</dbReference>
<keyword evidence="1" id="KW-0238">DNA-binding</keyword>
<evidence type="ECO:0000313" key="4">
    <source>
        <dbReference type="Proteomes" id="UP000607796"/>
    </source>
</evidence>
<dbReference type="RefSeq" id="WP_194133063.1">
    <property type="nucleotide sequence ID" value="NZ_JADFFK010000001.1"/>
</dbReference>
<dbReference type="PANTHER" id="PTHR46797:SF1">
    <property type="entry name" value="METHYLPHOSPHONATE SYNTHASE"/>
    <property type="match status" value="1"/>
</dbReference>
<feature type="domain" description="HTH cro/C1-type" evidence="2">
    <location>
        <begin position="4"/>
        <end position="58"/>
    </location>
</feature>
<organism evidence="3 4">
    <name type="scientific">Salipiger mangrovisoli</name>
    <dbReference type="NCBI Taxonomy" id="2865933"/>
    <lineage>
        <taxon>Bacteria</taxon>
        <taxon>Pseudomonadati</taxon>
        <taxon>Pseudomonadota</taxon>
        <taxon>Alphaproteobacteria</taxon>
        <taxon>Rhodobacterales</taxon>
        <taxon>Roseobacteraceae</taxon>
        <taxon>Salipiger</taxon>
    </lineage>
</organism>
<reference evidence="3 4" key="1">
    <citation type="journal article" date="2021" name="Int. J. Syst. Evol. Microbiol.">
        <title>Salipiger mangrovisoli sp. nov., isolated from mangrove soil and the proposal for the reclassification of Paraphaeobacter pallidus as Salipiger pallidus comb. nov.</title>
        <authorList>
            <person name="Du J."/>
            <person name="Liu Y."/>
            <person name="Pei T."/>
            <person name="Deng M.R."/>
            <person name="Zhu H."/>
        </authorList>
    </citation>
    <scope>NUCLEOTIDE SEQUENCE [LARGE SCALE GENOMIC DNA]</scope>
    <source>
        <strain evidence="3 4">6D45A</strain>
    </source>
</reference>
<gene>
    <name evidence="3" type="ORF">IQ782_02785</name>
</gene>
<keyword evidence="4" id="KW-1185">Reference proteome</keyword>
<evidence type="ECO:0000313" key="3">
    <source>
        <dbReference type="EMBL" id="MBE9635759.1"/>
    </source>
</evidence>
<dbReference type="InterPro" id="IPR010982">
    <property type="entry name" value="Lambda_DNA-bd_dom_sf"/>
</dbReference>
<accession>A0ABR9WWV0</accession>
<dbReference type="CDD" id="cd00093">
    <property type="entry name" value="HTH_XRE"/>
    <property type="match status" value="1"/>
</dbReference>
<proteinExistence type="predicted"/>
<evidence type="ECO:0000256" key="1">
    <source>
        <dbReference type="ARBA" id="ARBA00023125"/>
    </source>
</evidence>
<dbReference type="EMBL" id="JADFFK010000001">
    <property type="protein sequence ID" value="MBE9635759.1"/>
    <property type="molecule type" value="Genomic_DNA"/>
</dbReference>
<name>A0ABR9WWV0_9RHOB</name>